<evidence type="ECO:0000313" key="2">
    <source>
        <dbReference type="EMBL" id="KKR42392.1"/>
    </source>
</evidence>
<dbReference type="EMBL" id="LBYB01000002">
    <property type="protein sequence ID" value="KKR42392.1"/>
    <property type="molecule type" value="Genomic_DNA"/>
</dbReference>
<dbReference type="Proteomes" id="UP000034881">
    <property type="component" value="Unassembled WGS sequence"/>
</dbReference>
<evidence type="ECO:0000313" key="3">
    <source>
        <dbReference type="Proteomes" id="UP000034881"/>
    </source>
</evidence>
<gene>
    <name evidence="2" type="ORF">UT77_C0002G0045</name>
</gene>
<organism evidence="2 3">
    <name type="scientific">Candidatus Daviesbacteria bacterium GW2011_GWC2_40_12</name>
    <dbReference type="NCBI Taxonomy" id="1618431"/>
    <lineage>
        <taxon>Bacteria</taxon>
        <taxon>Candidatus Daviesiibacteriota</taxon>
    </lineage>
</organism>
<evidence type="ECO:0000256" key="1">
    <source>
        <dbReference type="SAM" id="MobiDB-lite"/>
    </source>
</evidence>
<dbReference type="AlphaFoldDB" id="A0A0G0TWN8"/>
<comment type="caution">
    <text evidence="2">The sequence shown here is derived from an EMBL/GenBank/DDBJ whole genome shotgun (WGS) entry which is preliminary data.</text>
</comment>
<feature type="region of interest" description="Disordered" evidence="1">
    <location>
        <begin position="139"/>
        <end position="160"/>
    </location>
</feature>
<name>A0A0G0TWN8_9BACT</name>
<sequence length="280" mass="31700">MCDLCKSPLSVSRLGFEPRTDGLRVHCSTIELPAHYKSYSNNFPHKWLLLRYNRLVMPGPKPEFDLSDDTEFFKRVRAELKFTTPSGPSNRPSAIEDPIKPADPEIPAITNTLHGDLAGTTICTARRSFDAYLASRELPEAENTSPEHKQRIPYKNPPKHPKNTKPYLFLQLLPVPVVGYPEPMQKIISQIESQRGITEIEKTSVFIGCCILAVRQCHPENPYYDPLPEEIAKEAGYIRDGIKPYQSDAAKRRVLAHSDRLATNSNLQKIVNEVFIPSHQ</sequence>
<accession>A0A0G0TWN8</accession>
<reference evidence="2 3" key="1">
    <citation type="journal article" date="2015" name="Nature">
        <title>rRNA introns, odd ribosomes, and small enigmatic genomes across a large radiation of phyla.</title>
        <authorList>
            <person name="Brown C.T."/>
            <person name="Hug L.A."/>
            <person name="Thomas B.C."/>
            <person name="Sharon I."/>
            <person name="Castelle C.J."/>
            <person name="Singh A."/>
            <person name="Wilkins M.J."/>
            <person name="Williams K.H."/>
            <person name="Banfield J.F."/>
        </authorList>
    </citation>
    <scope>NUCLEOTIDE SEQUENCE [LARGE SCALE GENOMIC DNA]</scope>
</reference>
<proteinExistence type="predicted"/>
<protein>
    <submittedName>
        <fullName evidence="2">Uncharacterized protein</fullName>
    </submittedName>
</protein>